<dbReference type="InterPro" id="IPR025487">
    <property type="entry name" value="DUF4379"/>
</dbReference>
<protein>
    <submittedName>
        <fullName evidence="2">35880_t:CDS:1</fullName>
    </submittedName>
</protein>
<feature type="domain" description="Treble clef zinc finger" evidence="1">
    <location>
        <begin position="65"/>
        <end position="93"/>
    </location>
</feature>
<sequence>NKTPLVWICSKNHTWSAPLRRVKSSGSWCPYCTGTVKLTLENIKKIALSKHGECLSTEYKNNQLLLMWHCKENHLWRASVGNVKSGKWCPYCTVNARFQEHMNRHLAIVLIS</sequence>
<keyword evidence="3" id="KW-1185">Reference proteome</keyword>
<evidence type="ECO:0000313" key="3">
    <source>
        <dbReference type="Proteomes" id="UP000789901"/>
    </source>
</evidence>
<evidence type="ECO:0000313" key="2">
    <source>
        <dbReference type="EMBL" id="CAG8824566.1"/>
    </source>
</evidence>
<evidence type="ECO:0000259" key="1">
    <source>
        <dbReference type="Pfam" id="PF14311"/>
    </source>
</evidence>
<dbReference type="Proteomes" id="UP000789901">
    <property type="component" value="Unassembled WGS sequence"/>
</dbReference>
<organism evidence="2 3">
    <name type="scientific">Gigaspora margarita</name>
    <dbReference type="NCBI Taxonomy" id="4874"/>
    <lineage>
        <taxon>Eukaryota</taxon>
        <taxon>Fungi</taxon>
        <taxon>Fungi incertae sedis</taxon>
        <taxon>Mucoromycota</taxon>
        <taxon>Glomeromycotina</taxon>
        <taxon>Glomeromycetes</taxon>
        <taxon>Diversisporales</taxon>
        <taxon>Gigasporaceae</taxon>
        <taxon>Gigaspora</taxon>
    </lineage>
</organism>
<comment type="caution">
    <text evidence="2">The sequence shown here is derived from an EMBL/GenBank/DDBJ whole genome shotgun (WGS) entry which is preliminary data.</text>
</comment>
<gene>
    <name evidence="2" type="ORF">GMARGA_LOCUS28607</name>
</gene>
<dbReference type="EMBL" id="CAJVQB010036874">
    <property type="protein sequence ID" value="CAG8824566.1"/>
    <property type="molecule type" value="Genomic_DNA"/>
</dbReference>
<proteinExistence type="predicted"/>
<name>A0ABN7WB78_GIGMA</name>
<dbReference type="Pfam" id="PF14311">
    <property type="entry name" value="DUF4379"/>
    <property type="match status" value="1"/>
</dbReference>
<reference evidence="2 3" key="1">
    <citation type="submission" date="2021-06" db="EMBL/GenBank/DDBJ databases">
        <authorList>
            <person name="Kallberg Y."/>
            <person name="Tangrot J."/>
            <person name="Rosling A."/>
        </authorList>
    </citation>
    <scope>NUCLEOTIDE SEQUENCE [LARGE SCALE GENOMIC DNA]</scope>
    <source>
        <strain evidence="2 3">120-4 pot B 10/14</strain>
    </source>
</reference>
<accession>A0ABN7WB78</accession>
<feature type="non-terminal residue" evidence="2">
    <location>
        <position position="1"/>
    </location>
</feature>